<evidence type="ECO:0000313" key="6">
    <source>
        <dbReference type="Proteomes" id="UP001139207"/>
    </source>
</evidence>
<dbReference type="AlphaFoldDB" id="A0A9X2AY67"/>
<keyword evidence="2" id="KW-0560">Oxidoreductase</keyword>
<evidence type="ECO:0000313" key="5">
    <source>
        <dbReference type="EMBL" id="MCJ7857278.1"/>
    </source>
</evidence>
<evidence type="ECO:0000259" key="4">
    <source>
        <dbReference type="SMART" id="SM00822"/>
    </source>
</evidence>
<dbReference type="Proteomes" id="UP001139207">
    <property type="component" value="Unassembled WGS sequence"/>
</dbReference>
<dbReference type="RefSeq" id="WP_244803025.1">
    <property type="nucleotide sequence ID" value="NZ_JALIEA010000006.1"/>
</dbReference>
<keyword evidence="6" id="KW-1185">Reference proteome</keyword>
<dbReference type="PANTHER" id="PTHR42760:SF133">
    <property type="entry name" value="3-OXOACYL-[ACYL-CARRIER-PROTEIN] REDUCTASE"/>
    <property type="match status" value="1"/>
</dbReference>
<dbReference type="PRINTS" id="PR00081">
    <property type="entry name" value="GDHRDH"/>
</dbReference>
<dbReference type="InterPro" id="IPR036291">
    <property type="entry name" value="NAD(P)-bd_dom_sf"/>
</dbReference>
<comment type="caution">
    <text evidence="5">The sequence shown here is derived from an EMBL/GenBank/DDBJ whole genome shotgun (WGS) entry which is preliminary data.</text>
</comment>
<reference evidence="5" key="1">
    <citation type="submission" date="2022-04" db="EMBL/GenBank/DDBJ databases">
        <title>Corynebacterium kalidii LD5P10.</title>
        <authorList>
            <person name="Sun J.Q."/>
        </authorList>
    </citation>
    <scope>NUCLEOTIDE SEQUENCE</scope>
    <source>
        <strain evidence="5">LD5P10</strain>
    </source>
</reference>
<dbReference type="InterPro" id="IPR002347">
    <property type="entry name" value="SDR_fam"/>
</dbReference>
<dbReference type="GO" id="GO:0016616">
    <property type="term" value="F:oxidoreductase activity, acting on the CH-OH group of donors, NAD or NADP as acceptor"/>
    <property type="evidence" value="ECO:0007669"/>
    <property type="project" value="TreeGrafter"/>
</dbReference>
<evidence type="ECO:0000256" key="1">
    <source>
        <dbReference type="ARBA" id="ARBA00006484"/>
    </source>
</evidence>
<dbReference type="SMART" id="SM00822">
    <property type="entry name" value="PKS_KR"/>
    <property type="match status" value="1"/>
</dbReference>
<comment type="similarity">
    <text evidence="1">Belongs to the short-chain dehydrogenases/reductases (SDR) family.</text>
</comment>
<protein>
    <submittedName>
        <fullName evidence="5">SDR family oxidoreductase</fullName>
    </submittedName>
</protein>
<accession>A0A9X2AY67</accession>
<feature type="domain" description="Ketoreductase" evidence="4">
    <location>
        <begin position="12"/>
        <end position="197"/>
    </location>
</feature>
<evidence type="ECO:0000256" key="2">
    <source>
        <dbReference type="ARBA" id="ARBA00023002"/>
    </source>
</evidence>
<dbReference type="PRINTS" id="PR00080">
    <property type="entry name" value="SDRFAMILY"/>
</dbReference>
<dbReference type="Gene3D" id="3.40.50.720">
    <property type="entry name" value="NAD(P)-binding Rossmann-like Domain"/>
    <property type="match status" value="1"/>
</dbReference>
<organism evidence="5 6">
    <name type="scientific">Corynebacterium kalidii</name>
    <dbReference type="NCBI Taxonomy" id="2931982"/>
    <lineage>
        <taxon>Bacteria</taxon>
        <taxon>Bacillati</taxon>
        <taxon>Actinomycetota</taxon>
        <taxon>Actinomycetes</taxon>
        <taxon>Mycobacteriales</taxon>
        <taxon>Corynebacteriaceae</taxon>
        <taxon>Corynebacterium</taxon>
    </lineage>
</organism>
<dbReference type="InterPro" id="IPR057326">
    <property type="entry name" value="KR_dom"/>
</dbReference>
<feature type="region of interest" description="Disordered" evidence="3">
    <location>
        <begin position="1"/>
        <end position="21"/>
    </location>
</feature>
<dbReference type="SUPFAM" id="SSF51735">
    <property type="entry name" value="NAD(P)-binding Rossmann-fold domains"/>
    <property type="match status" value="1"/>
</dbReference>
<proteinExistence type="inferred from homology"/>
<dbReference type="Pfam" id="PF13561">
    <property type="entry name" value="adh_short_C2"/>
    <property type="match status" value="1"/>
</dbReference>
<sequence length="259" mass="26645">MSLSTPPEIGQRTAVVTGAASPRGIGQATARRYAREGWAVVVLDLDAASAQAAAESIASEFGVPSAGFACDVTSEDSVANAAQTIVDSDLPPVGALANIAGIPSPSAFEELGLDEWNRVIAVNLTGSFLTSKEFVPQMIAGGYGRIVNMSSVTAQHGGGVFSRTAYAAAKAGVIGLTRGLARELAEHGITVNAVAPGVVDTDIRAGSDDENERRLAQAVPLRRQGTPDEMAALFVWLSSHDAGYITGTTQNINGGSYIS</sequence>
<name>A0A9X2AY67_9CORY</name>
<gene>
    <name evidence="5" type="ORF">MUN33_00885</name>
</gene>
<evidence type="ECO:0000256" key="3">
    <source>
        <dbReference type="SAM" id="MobiDB-lite"/>
    </source>
</evidence>
<dbReference type="FunFam" id="3.40.50.720:FF:000173">
    <property type="entry name" value="3-oxoacyl-[acyl-carrier protein] reductase"/>
    <property type="match status" value="1"/>
</dbReference>
<dbReference type="EMBL" id="JALIEA010000006">
    <property type="protein sequence ID" value="MCJ7857278.1"/>
    <property type="molecule type" value="Genomic_DNA"/>
</dbReference>
<dbReference type="PANTHER" id="PTHR42760">
    <property type="entry name" value="SHORT-CHAIN DEHYDROGENASES/REDUCTASES FAMILY MEMBER"/>
    <property type="match status" value="1"/>
</dbReference>